<sequence>MGKKLPPDQLALYKRIDEIPFYKWDPIGVSDIEEARDEYYSCLPQVFSIALESAQPTKIANYLSEVASGSMGLEGSPEHDLAIAKEIIKAKNQCLIQ</sequence>
<proteinExistence type="predicted"/>
<dbReference type="STRING" id="472181.SAMN05216271_3287"/>
<dbReference type="AlphaFoldDB" id="A0A1H1WRX6"/>
<dbReference type="EMBL" id="LT629763">
    <property type="protein sequence ID" value="SDS98939.1"/>
    <property type="molecule type" value="Genomic_DNA"/>
</dbReference>
<evidence type="ECO:0000313" key="2">
    <source>
        <dbReference type="Proteomes" id="UP000243413"/>
    </source>
</evidence>
<evidence type="ECO:0000313" key="1">
    <source>
        <dbReference type="EMBL" id="SDS98939.1"/>
    </source>
</evidence>
<dbReference type="Proteomes" id="UP000243413">
    <property type="component" value="Chromosome I"/>
</dbReference>
<protein>
    <submittedName>
        <fullName evidence="1">Uncharacterized protein</fullName>
    </submittedName>
</protein>
<reference evidence="2" key="1">
    <citation type="submission" date="2016-10" db="EMBL/GenBank/DDBJ databases">
        <authorList>
            <person name="Varghese N."/>
            <person name="Submissions S."/>
        </authorList>
    </citation>
    <scope>NUCLEOTIDE SEQUENCE [LARGE SCALE GENOMIC DNA]</scope>
    <source>
        <strain evidence="2">JCM 14963</strain>
    </source>
</reference>
<dbReference type="OrthoDB" id="6694698at2"/>
<name>A0A1H1WRX6_9GAMM</name>
<accession>A0A1H1WRX6</accession>
<dbReference type="RefSeq" id="WP_092287911.1">
    <property type="nucleotide sequence ID" value="NZ_LT629763.1"/>
</dbReference>
<gene>
    <name evidence="1" type="ORF">SAMN05216271_3287</name>
</gene>
<organism evidence="1 2">
    <name type="scientific">Halopseudomonas sabulinigri</name>
    <dbReference type="NCBI Taxonomy" id="472181"/>
    <lineage>
        <taxon>Bacteria</taxon>
        <taxon>Pseudomonadati</taxon>
        <taxon>Pseudomonadota</taxon>
        <taxon>Gammaproteobacteria</taxon>
        <taxon>Pseudomonadales</taxon>
        <taxon>Pseudomonadaceae</taxon>
        <taxon>Halopseudomonas</taxon>
    </lineage>
</organism>